<comment type="caution">
    <text evidence="1">The sequence shown here is derived from an EMBL/GenBank/DDBJ whole genome shotgun (WGS) entry which is preliminary data.</text>
</comment>
<dbReference type="RefSeq" id="WP_182669758.1">
    <property type="nucleotide sequence ID" value="NZ_JACHTE010000007.1"/>
</dbReference>
<accession>A0A7W3U5I0</accession>
<sequence length="139" mass="15405">MSRLAPLLDPAAGGHVWIFGHWPEPALRWWEATVPLDRHSGTTFTGQVRCLRYELQMPTAAFLEQAPAFDRHGLYLVQADRPMPDTLWLDRIDPSRHDAVLVGNGAVMSLSLPHAVETAQVIGFTPGLLAARARHLPPD</sequence>
<organism evidence="1 2">
    <name type="scientific">Marilutibacter penaei</name>
    <dbReference type="NCBI Taxonomy" id="2759900"/>
    <lineage>
        <taxon>Bacteria</taxon>
        <taxon>Pseudomonadati</taxon>
        <taxon>Pseudomonadota</taxon>
        <taxon>Gammaproteobacteria</taxon>
        <taxon>Lysobacterales</taxon>
        <taxon>Lysobacteraceae</taxon>
        <taxon>Marilutibacter</taxon>
    </lineage>
</organism>
<keyword evidence="2" id="KW-1185">Reference proteome</keyword>
<dbReference type="Proteomes" id="UP000552587">
    <property type="component" value="Unassembled WGS sequence"/>
</dbReference>
<gene>
    <name evidence="1" type="ORF">H4F99_10780</name>
</gene>
<dbReference type="EMBL" id="JACHTE010000007">
    <property type="protein sequence ID" value="MBB1088975.1"/>
    <property type="molecule type" value="Genomic_DNA"/>
</dbReference>
<evidence type="ECO:0000313" key="2">
    <source>
        <dbReference type="Proteomes" id="UP000552587"/>
    </source>
</evidence>
<proteinExistence type="predicted"/>
<name>A0A7W3U5I0_9GAMM</name>
<evidence type="ECO:0000313" key="1">
    <source>
        <dbReference type="EMBL" id="MBB1088975.1"/>
    </source>
</evidence>
<protein>
    <submittedName>
        <fullName evidence="1">Uncharacterized protein</fullName>
    </submittedName>
</protein>
<reference evidence="1 2" key="1">
    <citation type="submission" date="2020-07" db="EMBL/GenBank/DDBJ databases">
        <authorList>
            <person name="Xu S."/>
            <person name="Li A."/>
        </authorList>
    </citation>
    <scope>NUCLEOTIDE SEQUENCE [LARGE SCALE GENOMIC DNA]</scope>
    <source>
        <strain evidence="1 2">SG-8</strain>
    </source>
</reference>
<dbReference type="AlphaFoldDB" id="A0A7W3U5I0"/>